<dbReference type="Proteomes" id="UP001179121">
    <property type="component" value="Chromosome"/>
</dbReference>
<protein>
    <submittedName>
        <fullName evidence="1">Type I-U CRISPR-associated protein Cas7</fullName>
    </submittedName>
</protein>
<proteinExistence type="predicted"/>
<dbReference type="AlphaFoldDB" id="A0AA86T6Y2"/>
<evidence type="ECO:0000313" key="1">
    <source>
        <dbReference type="EMBL" id="CAI4031438.1"/>
    </source>
</evidence>
<reference evidence="1" key="1">
    <citation type="submission" date="2022-10" db="EMBL/GenBank/DDBJ databases">
        <authorList>
            <person name="Koch H."/>
        </authorList>
    </citation>
    <scope>NUCLEOTIDE SEQUENCE</scope>
    <source>
        <strain evidence="1">DNF</strain>
    </source>
</reference>
<dbReference type="EMBL" id="OX365700">
    <property type="protein sequence ID" value="CAI4031438.1"/>
    <property type="molecule type" value="Genomic_DNA"/>
</dbReference>
<organism evidence="1 2">
    <name type="scientific">Nitrospira tepida</name>
    <dbReference type="NCBI Taxonomy" id="2973512"/>
    <lineage>
        <taxon>Bacteria</taxon>
        <taxon>Pseudomonadati</taxon>
        <taxon>Nitrospirota</taxon>
        <taxon>Nitrospiria</taxon>
        <taxon>Nitrospirales</taxon>
        <taxon>Nitrospiraceae</taxon>
        <taxon>Nitrospira</taxon>
    </lineage>
</organism>
<sequence length="368" mass="40119">MSDVLTKYDAWLEDTGPAAVVIREYLMPVEGHDGVVFPATFAAGDGFPGGYNIDTFPDGTNVCLIDSVGSQANRIEPLFAKNGYAGLVPQIVIKAGEKRVNLLEAGHRAGDAIIRCSALKQELQSAFKKVMNGNAELLANVAPTSMVFGVWDSRDTQAKLPRLLSSAVRAFNVRKLTRSAQYVPAVEYVNEDLLELPSDQRTKDAYAVRGFIHVPAAGTHGGVIATGGIRRDATLHLAALRLLTADQDKEKTRALRRYVLGLALTAFTYSPIGYLRQGCNLVLDPDKKREFKAVYHDGRREDVDVKHKEASDYAKDAAKAFGIDTNRKIDDCKPPDREVEFDKELAKKDVAGDDAGEGGRKAKGKKAK</sequence>
<accession>A0AA86T6Y2</accession>
<keyword evidence="2" id="KW-1185">Reference proteome</keyword>
<dbReference type="InterPro" id="IPR013403">
    <property type="entry name" value="CRISPR-assoc_prot_Csb1/Cas7u"/>
</dbReference>
<dbReference type="RefSeq" id="WP_289268354.1">
    <property type="nucleotide sequence ID" value="NZ_OX365700.1"/>
</dbReference>
<dbReference type="KEGG" id="nti:DNFV4_01861"/>
<evidence type="ECO:0000313" key="2">
    <source>
        <dbReference type="Proteomes" id="UP001179121"/>
    </source>
</evidence>
<dbReference type="NCBIfam" id="TIGR02570">
    <property type="entry name" value="cas7_GSU0053"/>
    <property type="match status" value="1"/>
</dbReference>
<gene>
    <name evidence="1" type="ORF">DNFV4_01861</name>
</gene>
<name>A0AA86T6Y2_9BACT</name>
<dbReference type="Pfam" id="PF09617">
    <property type="entry name" value="Cas_GSU0053"/>
    <property type="match status" value="1"/>
</dbReference>